<sequence length="466" mass="53142">MKAGKHFSVFNEKPQSSKQLGGATKDNTTGVSRKHFRIDIAPDTFCPRLLNLSKNPVLVHVDGRTITLEQGQAFEILHSIRIDLGEVGLSAWRPALTSEEERAFHRNTKKFSQDCLEALPTPSLYPARNRASTFNIRLGRNNAIYKQLDAEVSTGSFASVIKVKELRSEKTFAARVPHFRSLDSASTVQKRLELLRKEFEKVVRLQHPYIVTAIDFLTGSNWNEPPWLIVEWIGNDLNSTILHDCDIPILLIHVSEGLAYMHAKGFIHQDLKPQKILVQLDRQRLRTAKIADFGITKHDISGTMETFLRKSIYMAPEFWESELNYTTAIDMWSLGVIMVGLLSNSEARLDRWATSLLPSRDQHRVWRHEVLRSCMEATPAEFQSLLIGLLSETPEDRWTAIQSGAWARDFEHSDHSRQKRAKTLTSPDSEEWQDDDVPSPGSTIYDPFLYDSIIGSREDKTEFKES</sequence>
<gene>
    <name evidence="1" type="ORF">H2198_002009</name>
</gene>
<dbReference type="Proteomes" id="UP001172386">
    <property type="component" value="Unassembled WGS sequence"/>
</dbReference>
<protein>
    <submittedName>
        <fullName evidence="1">Uncharacterized protein</fullName>
    </submittedName>
</protein>
<comment type="caution">
    <text evidence="1">The sequence shown here is derived from an EMBL/GenBank/DDBJ whole genome shotgun (WGS) entry which is preliminary data.</text>
</comment>
<name>A0ACC3AF72_9EURO</name>
<organism evidence="1 2">
    <name type="scientific">Neophaeococcomyces mojaviensis</name>
    <dbReference type="NCBI Taxonomy" id="3383035"/>
    <lineage>
        <taxon>Eukaryota</taxon>
        <taxon>Fungi</taxon>
        <taxon>Dikarya</taxon>
        <taxon>Ascomycota</taxon>
        <taxon>Pezizomycotina</taxon>
        <taxon>Eurotiomycetes</taxon>
        <taxon>Chaetothyriomycetidae</taxon>
        <taxon>Chaetothyriales</taxon>
        <taxon>Chaetothyriales incertae sedis</taxon>
        <taxon>Neophaeococcomyces</taxon>
    </lineage>
</organism>
<evidence type="ECO:0000313" key="2">
    <source>
        <dbReference type="Proteomes" id="UP001172386"/>
    </source>
</evidence>
<proteinExistence type="predicted"/>
<evidence type="ECO:0000313" key="1">
    <source>
        <dbReference type="EMBL" id="KAJ9661266.1"/>
    </source>
</evidence>
<accession>A0ACC3AF72</accession>
<dbReference type="EMBL" id="JAPDRQ010000024">
    <property type="protein sequence ID" value="KAJ9661266.1"/>
    <property type="molecule type" value="Genomic_DNA"/>
</dbReference>
<keyword evidence="2" id="KW-1185">Reference proteome</keyword>
<reference evidence="1" key="1">
    <citation type="submission" date="2022-10" db="EMBL/GenBank/DDBJ databases">
        <title>Culturing micro-colonial fungi from biological soil crusts in the Mojave desert and describing Neophaeococcomyces mojavensis, and introducing the new genera and species Taxawa tesnikishii.</title>
        <authorList>
            <person name="Kurbessoian T."/>
            <person name="Stajich J.E."/>
        </authorList>
    </citation>
    <scope>NUCLEOTIDE SEQUENCE</scope>
    <source>
        <strain evidence="1">JES_112</strain>
    </source>
</reference>